<evidence type="ECO:0000313" key="2">
    <source>
        <dbReference type="Proteomes" id="UP000186922"/>
    </source>
</evidence>
<comment type="caution">
    <text evidence="1">The sequence shown here is derived from an EMBL/GenBank/DDBJ whole genome shotgun (WGS) entry which is preliminary data.</text>
</comment>
<dbReference type="Gene3D" id="1.25.40.10">
    <property type="entry name" value="Tetratricopeptide repeat domain"/>
    <property type="match status" value="1"/>
</dbReference>
<dbReference type="EMBL" id="BDGG01000004">
    <property type="protein sequence ID" value="GAU98625.1"/>
    <property type="molecule type" value="Genomic_DNA"/>
</dbReference>
<keyword evidence="2" id="KW-1185">Reference proteome</keyword>
<name>A0A1D1VCT8_RAMVA</name>
<protein>
    <submittedName>
        <fullName evidence="1">Uncharacterized protein</fullName>
    </submittedName>
</protein>
<dbReference type="InterPro" id="IPR011990">
    <property type="entry name" value="TPR-like_helical_dom_sf"/>
</dbReference>
<sequence length="224" mass="25245">MCYPVHPLTRLNLGVALWWAGEPSAARVMFEVFHTPKKPSDTQPEPAEGKEVLVDELLRIHAYAGLGITLFATSQHARALGILEAVANSAFADAYFFLAFGFIRLAMKKPRDAGHSFAKACNLEKFNMEIRFLIGGIYLLFSSANKAISFYDVVIKERDRTFGAPALLNRAVGHAQLNLIPTALKDIQLVQRLYPEFSKRYRMQVDSLDFQLRVKARKQRAEET</sequence>
<dbReference type="SUPFAM" id="SSF48452">
    <property type="entry name" value="TPR-like"/>
    <property type="match status" value="1"/>
</dbReference>
<evidence type="ECO:0000313" key="1">
    <source>
        <dbReference type="EMBL" id="GAU98625.1"/>
    </source>
</evidence>
<organism evidence="1 2">
    <name type="scientific">Ramazzottius varieornatus</name>
    <name type="common">Water bear</name>
    <name type="synonym">Tardigrade</name>
    <dbReference type="NCBI Taxonomy" id="947166"/>
    <lineage>
        <taxon>Eukaryota</taxon>
        <taxon>Metazoa</taxon>
        <taxon>Ecdysozoa</taxon>
        <taxon>Tardigrada</taxon>
        <taxon>Eutardigrada</taxon>
        <taxon>Parachela</taxon>
        <taxon>Hypsibioidea</taxon>
        <taxon>Ramazzottiidae</taxon>
        <taxon>Ramazzottius</taxon>
    </lineage>
</organism>
<dbReference type="AlphaFoldDB" id="A0A1D1VCT8"/>
<reference evidence="1 2" key="1">
    <citation type="journal article" date="2016" name="Nat. Commun.">
        <title>Extremotolerant tardigrade genome and improved radiotolerance of human cultured cells by tardigrade-unique protein.</title>
        <authorList>
            <person name="Hashimoto T."/>
            <person name="Horikawa D.D."/>
            <person name="Saito Y."/>
            <person name="Kuwahara H."/>
            <person name="Kozuka-Hata H."/>
            <person name="Shin-I T."/>
            <person name="Minakuchi Y."/>
            <person name="Ohishi K."/>
            <person name="Motoyama A."/>
            <person name="Aizu T."/>
            <person name="Enomoto A."/>
            <person name="Kondo K."/>
            <person name="Tanaka S."/>
            <person name="Hara Y."/>
            <person name="Koshikawa S."/>
            <person name="Sagara H."/>
            <person name="Miura T."/>
            <person name="Yokobori S."/>
            <person name="Miyagawa K."/>
            <person name="Suzuki Y."/>
            <person name="Kubo T."/>
            <person name="Oyama M."/>
            <person name="Kohara Y."/>
            <person name="Fujiyama A."/>
            <person name="Arakawa K."/>
            <person name="Katayama T."/>
            <person name="Toyoda A."/>
            <person name="Kunieda T."/>
        </authorList>
    </citation>
    <scope>NUCLEOTIDE SEQUENCE [LARGE SCALE GENOMIC DNA]</scope>
    <source>
        <strain evidence="1 2">YOKOZUNA-1</strain>
    </source>
</reference>
<proteinExistence type="predicted"/>
<dbReference type="Proteomes" id="UP000186922">
    <property type="component" value="Unassembled WGS sequence"/>
</dbReference>
<accession>A0A1D1VCT8</accession>
<gene>
    <name evidence="1" type="primary">RvY_09746</name>
    <name evidence="1" type="synonym">RvY_09746.1</name>
    <name evidence="1" type="ORF">RvY_09746-1</name>
</gene>